<evidence type="ECO:0000313" key="9">
    <source>
        <dbReference type="Proteomes" id="UP000327013"/>
    </source>
</evidence>
<feature type="compositionally biased region" description="Gly residues" evidence="5">
    <location>
        <begin position="1970"/>
        <end position="1989"/>
    </location>
</feature>
<dbReference type="InterPro" id="IPR006102">
    <property type="entry name" value="Ig-like_GH2"/>
</dbReference>
<evidence type="ECO:0000256" key="2">
    <source>
        <dbReference type="ARBA" id="ARBA00022801"/>
    </source>
</evidence>
<feature type="region of interest" description="Disordered" evidence="5">
    <location>
        <begin position="1843"/>
        <end position="1944"/>
    </location>
</feature>
<dbReference type="SUPFAM" id="SSF49303">
    <property type="entry name" value="beta-Galactosidase/glucuronidase domain"/>
    <property type="match status" value="3"/>
</dbReference>
<feature type="domain" description="Tyrosine specific protein phosphatases" evidence="7">
    <location>
        <begin position="1460"/>
        <end position="1519"/>
    </location>
</feature>
<feature type="region of interest" description="Disordered" evidence="5">
    <location>
        <begin position="1108"/>
        <end position="1159"/>
    </location>
</feature>
<dbReference type="PROSITE" id="PS50056">
    <property type="entry name" value="TYR_PHOSPHATASE_2"/>
    <property type="match status" value="1"/>
</dbReference>
<sequence>MKYLTVFWASFAATVAAAPGPEYGAKPLVSVAGQTSTIPAWSLQSTKQAPTDLKKLSKPGADVSSWHRMGPMGTVMDGLLQAGVYDDRQLFFSDNLQKSIDYSDFQVPWLYREEFQMQPSPDQHYFLETNGITSRADLYINGHLVADKSTLVGAYGGKKVDITRFIQSGSNAVLVQAYPTNYLRDFALGFVDWNPYPPDNGTGVWREIQVSQTGPVSIKEPRAVTDFKEVSAKAVVVTVKVDLKNNSPKPVTGQVAGHVQEEGKPSTKLPVSKSFSLKANEAKTVVVSTTIKDPKIWWPRLWGAQPLYTIDVSAFAGKAVSDTAATRTFGIRHITSAVNSHNDTAFTINGQNFQVIGAGYSSDMFLRLDEGKLRTQFEYMLDMSMNTVRLEGKEEHPYLFDLADRIGLMVLPGWECCDKWEGWEYNDEADGVKWTDVDYTVADWQVRHEARMLQGHASILGFLVGSDYWPNDRATKVYVDALNELDFGNPIVASAAKRGYPELLGPSGMKMDGPYDWVPPNYWYGDQLGAAFGFGSELGAGVGTPELPSLKKFLSKQDLEDLWRPATKNKGLYHMSTNVSQFFDRKIYNKALYARYGTPTSLEDYLWKAQMSDYEATKSEYEGYAAKKNAKRPATGVIYWMLNNAWPSLHWNLFDYYLAPAGSYYGAKAGARPEHVAYDYDGGVWLINQKLGAQGPRTVDAELLSLDGERLAKKTLRANTVPNQSKSIGKFSEAKSLKKTALLKLSLKDQHGAELSRNVYWLAPTVDKLDWSKSTWYYTPVTEFADFQAMQHLKPAKVSAKVVNKVANGADGKKHTTIELHNESKDVPAVFVRLMAVDAKSGEQVLPVQWQDNYMTLWPGEKTTLAGSWTGRSAAVSIERATREPVACNASLQPDTRLTCKRKEDADDRCCAKACGAYSIAARILFLAPCGRTRRAAGQSGRFKAESGASGLDCWAGRPHWHTITAPNTALIRVLRPPLRIPLESTLPAPHPPLCATRRPEAASPTSPPFAAKRETRGEAPPQQPHLAHPQLARACRVIAITPPFRLNQTQRGRPRISLQRLALHPQLLLHSRLDKGLDVPSRSTTPVLPLPPHLTLNTTYQGIPTAVPNKHIPYSSPGPVPSYDSQLPSPPASPPSKDSQTSSLLYPPDRHSKLNDSPPVYGLTAAVLADAVEHAAKQPLPDPKLVFPWMHGLHPDNQMQLAFFNARRRQIPPPPACLRALTIVKAGGDMTTSKLKGAIAPDELLAGDLVVSRGATAPRFKDIDPRHGFSVRNFQIQAAKVATISDIVVYGDDSTPRGEVERVAALISRAQRLHYRETNTPDRFNTFMVTDDFGMFTEHHPEIVAIDPEGCLTGEVIEFSFQERFEMCSLSKASEIAPNVWLGPTPDPTLYDTDAITDDEPHFHILIETTDFARMPKKLNLDAISALLAKGTTDATQLSMEFPSSGSMAIQNTSEVDINDLISFCRWLHQTTTSAKPARVLIHCADGYTETSMLALAYFMYTEGVPAHEAWIRMHNERKRDFFAYSSDKSLLEHIERKILLQSPALEGKSKDFEPCEYSEKMDGSLPSRILPYLYLGNLHHAQNPEMLRALGITRLLSVGEPISWDEDDIEAWGEDNFLYIDRVQDNGVDPLTSEFEKCLEFIAAFAVHVRVAKVGRAAAGKAKGAAEARSRVGNDMPRDCTDQQTILPIMMSHFGEGQGGKWLHHKITWDVLFRCYNFVEADEKGTLRVPRDFALIWRRHRNVMCQASAPVRIIPLVHPPAPFIDLLHEPRSSLLLFDTPLSSIGTQTIGPSDQRATQPTPAARAPSSHSGILSSQQLLFIAYKPCTTRQINQRWRLLAAQPVPRSPPRSNPSSPSAPQRPPQPPPAKTPSNPHPSTHPPRNPASPTRPPPPTSKPPNPNQTLTPPSQPPPKQNQRARAPRPTRAPGGAEHSRQGAARVGRGGALRAEHWDYARAALAARVGARAGAAGRGVGCAAAGGGQGGAGAG</sequence>
<feature type="compositionally biased region" description="Pro residues" evidence="5">
    <location>
        <begin position="1860"/>
        <end position="1901"/>
    </location>
</feature>
<feature type="chain" id="PRO_5024338932" description="Tyrosine specific protein phosphatases domain-containing protein" evidence="6">
    <location>
        <begin position="18"/>
        <end position="1989"/>
    </location>
</feature>
<feature type="compositionally biased region" description="Low complexity" evidence="5">
    <location>
        <begin position="1918"/>
        <end position="1941"/>
    </location>
</feature>
<evidence type="ECO:0000256" key="1">
    <source>
        <dbReference type="ARBA" id="ARBA00007401"/>
    </source>
</evidence>
<dbReference type="SUPFAM" id="SSF52799">
    <property type="entry name" value="(Phosphotyrosine protein) phosphatases II"/>
    <property type="match status" value="2"/>
</dbReference>
<dbReference type="InterPro" id="IPR017853">
    <property type="entry name" value="GH"/>
</dbReference>
<dbReference type="InterPro" id="IPR029021">
    <property type="entry name" value="Prot-tyrosine_phosphatase-like"/>
</dbReference>
<dbReference type="SUPFAM" id="SSF49785">
    <property type="entry name" value="Galactose-binding domain-like"/>
    <property type="match status" value="1"/>
</dbReference>
<dbReference type="OrthoDB" id="408532at2759"/>
<dbReference type="PANTHER" id="PTHR43536">
    <property type="entry name" value="MANNOSYLGLYCOPROTEIN ENDO-BETA-MANNOSIDASE"/>
    <property type="match status" value="1"/>
</dbReference>
<comment type="similarity">
    <text evidence="1">Belongs to the glycosyl hydrolase 2 family.</text>
</comment>
<evidence type="ECO:0000313" key="8">
    <source>
        <dbReference type="EMBL" id="KAB8342778.1"/>
    </source>
</evidence>
<dbReference type="Gene3D" id="3.90.190.10">
    <property type="entry name" value="Protein tyrosine phosphatase superfamily"/>
    <property type="match status" value="2"/>
</dbReference>
<feature type="region of interest" description="Disordered" evidence="5">
    <location>
        <begin position="1787"/>
        <end position="1813"/>
    </location>
</feature>
<proteinExistence type="inferred from homology"/>
<dbReference type="Pfam" id="PF17786">
    <property type="entry name" value="Mannosidase_ig"/>
    <property type="match status" value="1"/>
</dbReference>
<accession>A0A5N6KS33</accession>
<name>A0A5N6KS33_9ROSI</name>
<evidence type="ECO:0000256" key="5">
    <source>
        <dbReference type="SAM" id="MobiDB-lite"/>
    </source>
</evidence>
<dbReference type="InterPro" id="IPR041447">
    <property type="entry name" value="Mannosidase_ig"/>
</dbReference>
<keyword evidence="3" id="KW-0904">Protein phosphatase</keyword>
<keyword evidence="9" id="KW-1185">Reference proteome</keyword>
<dbReference type="InterPro" id="IPR008979">
    <property type="entry name" value="Galactose-bd-like_sf"/>
</dbReference>
<reference evidence="8 9" key="1">
    <citation type="submission" date="2019-06" db="EMBL/GenBank/DDBJ databases">
        <title>A chromosomal-level reference genome of Carpinus fangiana (Coryloideae, Betulaceae).</title>
        <authorList>
            <person name="Yang X."/>
            <person name="Wang Z."/>
            <person name="Zhang L."/>
            <person name="Hao G."/>
            <person name="Liu J."/>
            <person name="Yang Y."/>
        </authorList>
    </citation>
    <scope>NUCLEOTIDE SEQUENCE [LARGE SCALE GENOMIC DNA]</scope>
    <source>
        <strain evidence="8">Cfa_2016G</strain>
        <tissue evidence="8">Leaf</tissue>
    </source>
</reference>
<dbReference type="Pfam" id="PF00703">
    <property type="entry name" value="Glyco_hydro_2"/>
    <property type="match status" value="1"/>
</dbReference>
<dbReference type="InterPro" id="IPR041351">
    <property type="entry name" value="Ig_GlcNase"/>
</dbReference>
<evidence type="ECO:0000256" key="4">
    <source>
        <dbReference type="ARBA" id="ARBA00023295"/>
    </source>
</evidence>
<keyword evidence="2" id="KW-0378">Hydrolase</keyword>
<evidence type="ECO:0000256" key="3">
    <source>
        <dbReference type="ARBA" id="ARBA00022912"/>
    </source>
</evidence>
<evidence type="ECO:0000259" key="7">
    <source>
        <dbReference type="PROSITE" id="PS50056"/>
    </source>
</evidence>
<dbReference type="GO" id="GO:0004553">
    <property type="term" value="F:hydrolase activity, hydrolyzing O-glycosyl compounds"/>
    <property type="evidence" value="ECO:0007669"/>
    <property type="project" value="InterPro"/>
</dbReference>
<dbReference type="InterPro" id="IPR013783">
    <property type="entry name" value="Ig-like_fold"/>
</dbReference>
<feature type="signal peptide" evidence="6">
    <location>
        <begin position="1"/>
        <end position="17"/>
    </location>
</feature>
<gene>
    <name evidence="8" type="ORF">FH972_022376</name>
</gene>
<dbReference type="GO" id="GO:0004721">
    <property type="term" value="F:phosphoprotein phosphatase activity"/>
    <property type="evidence" value="ECO:0007669"/>
    <property type="project" value="UniProtKB-KW"/>
</dbReference>
<dbReference type="Gene3D" id="3.20.20.80">
    <property type="entry name" value="Glycosidases"/>
    <property type="match status" value="1"/>
</dbReference>
<keyword evidence="6" id="KW-0732">Signal</keyword>
<organism evidence="8 9">
    <name type="scientific">Carpinus fangiana</name>
    <dbReference type="NCBI Taxonomy" id="176857"/>
    <lineage>
        <taxon>Eukaryota</taxon>
        <taxon>Viridiplantae</taxon>
        <taxon>Streptophyta</taxon>
        <taxon>Embryophyta</taxon>
        <taxon>Tracheophyta</taxon>
        <taxon>Spermatophyta</taxon>
        <taxon>Magnoliopsida</taxon>
        <taxon>eudicotyledons</taxon>
        <taxon>Gunneridae</taxon>
        <taxon>Pentapetalae</taxon>
        <taxon>rosids</taxon>
        <taxon>fabids</taxon>
        <taxon>Fagales</taxon>
        <taxon>Betulaceae</taxon>
        <taxon>Carpinus</taxon>
    </lineage>
</organism>
<dbReference type="Proteomes" id="UP000327013">
    <property type="component" value="Unassembled WGS sequence"/>
</dbReference>
<dbReference type="InterPro" id="IPR054593">
    <property type="entry name" value="Beta-mannosidase-like_N2"/>
</dbReference>
<feature type="region of interest" description="Disordered" evidence="5">
    <location>
        <begin position="1965"/>
        <end position="1989"/>
    </location>
</feature>
<feature type="compositionally biased region" description="Low complexity" evidence="5">
    <location>
        <begin position="1796"/>
        <end position="1810"/>
    </location>
</feature>
<feature type="region of interest" description="Disordered" evidence="5">
    <location>
        <begin position="995"/>
        <end position="1028"/>
    </location>
</feature>
<dbReference type="EMBL" id="VIBQ01000012">
    <property type="protein sequence ID" value="KAB8342778.1"/>
    <property type="molecule type" value="Genomic_DNA"/>
</dbReference>
<dbReference type="PANTHER" id="PTHR43536:SF1">
    <property type="entry name" value="MANNOSYLGLYCOPROTEIN ENDO-BETA-MANNOSIDASE"/>
    <property type="match status" value="1"/>
</dbReference>
<keyword evidence="4" id="KW-0326">Glycosidase</keyword>
<dbReference type="GO" id="GO:0005975">
    <property type="term" value="P:carbohydrate metabolic process"/>
    <property type="evidence" value="ECO:0007669"/>
    <property type="project" value="InterPro"/>
</dbReference>
<dbReference type="Gene3D" id="2.60.40.10">
    <property type="entry name" value="Immunoglobulins"/>
    <property type="match status" value="3"/>
</dbReference>
<dbReference type="InterPro" id="IPR000387">
    <property type="entry name" value="Tyr_Pase_dom"/>
</dbReference>
<protein>
    <recommendedName>
        <fullName evidence="7">Tyrosine specific protein phosphatases domain-containing protein</fullName>
    </recommendedName>
</protein>
<evidence type="ECO:0000256" key="6">
    <source>
        <dbReference type="SAM" id="SignalP"/>
    </source>
</evidence>
<dbReference type="SUPFAM" id="SSF51445">
    <property type="entry name" value="(Trans)glycosidases"/>
    <property type="match status" value="1"/>
</dbReference>
<dbReference type="InterPro" id="IPR036156">
    <property type="entry name" value="Beta-gal/glucu_dom_sf"/>
</dbReference>
<dbReference type="InterPro" id="IPR043534">
    <property type="entry name" value="EBDG/EBM"/>
</dbReference>
<dbReference type="Pfam" id="PF22666">
    <property type="entry name" value="Glyco_hydro_2_N2"/>
    <property type="match status" value="1"/>
</dbReference>
<comment type="caution">
    <text evidence="8">The sequence shown here is derived from an EMBL/GenBank/DDBJ whole genome shotgun (WGS) entry which is preliminary data.</text>
</comment>
<dbReference type="Pfam" id="PF18368">
    <property type="entry name" value="Ig_GlcNase"/>
    <property type="match status" value="1"/>
</dbReference>
<dbReference type="Gene3D" id="2.60.120.260">
    <property type="entry name" value="Galactose-binding domain-like"/>
    <property type="match status" value="1"/>
</dbReference>